<dbReference type="SUPFAM" id="SSF54285">
    <property type="entry name" value="MoaD/ThiS"/>
    <property type="match status" value="1"/>
</dbReference>
<dbReference type="AlphaFoldDB" id="A0A2H5Y5A0"/>
<gene>
    <name evidence="1" type="ORF">HRbin22_00856</name>
</gene>
<organism evidence="1 2">
    <name type="scientific">Candidatus Thermoflexus japonica</name>
    <dbReference type="NCBI Taxonomy" id="2035417"/>
    <lineage>
        <taxon>Bacteria</taxon>
        <taxon>Bacillati</taxon>
        <taxon>Chloroflexota</taxon>
        <taxon>Thermoflexia</taxon>
        <taxon>Thermoflexales</taxon>
        <taxon>Thermoflexaceae</taxon>
        <taxon>Thermoflexus</taxon>
    </lineage>
</organism>
<evidence type="ECO:0000313" key="2">
    <source>
        <dbReference type="Proteomes" id="UP000236642"/>
    </source>
</evidence>
<comment type="caution">
    <text evidence="1">The sequence shown here is derived from an EMBL/GenBank/DDBJ whole genome shotgun (WGS) entry which is preliminary data.</text>
</comment>
<protein>
    <recommendedName>
        <fullName evidence="3">MoaD/ThiS family protein</fullName>
    </recommendedName>
</protein>
<dbReference type="Proteomes" id="UP000236642">
    <property type="component" value="Unassembled WGS sequence"/>
</dbReference>
<name>A0A2H5Y5A0_9CHLR</name>
<sequence>MQVTVKLHAILRRYRPAGVQDEGIPVEVPENGTPRDVARALGIPPELIHAVFVNEAQAALDTPLRPGDLVRLFPPVVGGNGR</sequence>
<reference evidence="2" key="1">
    <citation type="submission" date="2017-09" db="EMBL/GenBank/DDBJ databases">
        <title>Metaegenomics of thermophilic ammonia-oxidizing enrichment culture.</title>
        <authorList>
            <person name="Kato S."/>
            <person name="Suzuki K."/>
        </authorList>
    </citation>
    <scope>NUCLEOTIDE SEQUENCE [LARGE SCALE GENOMIC DNA]</scope>
</reference>
<dbReference type="EMBL" id="BEHY01000013">
    <property type="protein sequence ID" value="GBD08615.1"/>
    <property type="molecule type" value="Genomic_DNA"/>
</dbReference>
<dbReference type="CDD" id="cd17040">
    <property type="entry name" value="Ubl_MoaD_like"/>
    <property type="match status" value="1"/>
</dbReference>
<dbReference type="InterPro" id="IPR016155">
    <property type="entry name" value="Mopterin_synth/thiamin_S_b"/>
</dbReference>
<evidence type="ECO:0008006" key="3">
    <source>
        <dbReference type="Google" id="ProtNLM"/>
    </source>
</evidence>
<evidence type="ECO:0000313" key="1">
    <source>
        <dbReference type="EMBL" id="GBD08615.1"/>
    </source>
</evidence>
<dbReference type="Gene3D" id="3.10.20.30">
    <property type="match status" value="1"/>
</dbReference>
<proteinExistence type="predicted"/>
<dbReference type="InterPro" id="IPR003749">
    <property type="entry name" value="ThiS/MoaD-like"/>
</dbReference>
<dbReference type="InterPro" id="IPR012675">
    <property type="entry name" value="Beta-grasp_dom_sf"/>
</dbReference>
<accession>A0A2H5Y5A0</accession>
<dbReference type="Pfam" id="PF02597">
    <property type="entry name" value="ThiS"/>
    <property type="match status" value="1"/>
</dbReference>